<reference evidence="2" key="1">
    <citation type="submission" date="2016-01" db="EMBL/GenBank/DDBJ databases">
        <authorList>
            <person name="Mitreva M."/>
            <person name="Pepin K.H."/>
            <person name="Mihindukulasuriya K.A."/>
            <person name="Fulton R."/>
            <person name="Fronick C."/>
            <person name="O'Laughlin M."/>
            <person name="Miner T."/>
            <person name="Herter B."/>
            <person name="Rosa B.A."/>
            <person name="Cordes M."/>
            <person name="Tomlinson C."/>
            <person name="Wollam A."/>
            <person name="Palsikar V.B."/>
            <person name="Mardis E.R."/>
            <person name="Wilson R.K."/>
        </authorList>
    </citation>
    <scope>NUCLEOTIDE SEQUENCE [LARGE SCALE GENOMIC DNA]</scope>
    <source>
        <strain evidence="2">DNF00896</strain>
    </source>
</reference>
<dbReference type="EMBL" id="LSDA01000037">
    <property type="protein sequence ID" value="KXB59123.1"/>
    <property type="molecule type" value="Genomic_DNA"/>
</dbReference>
<gene>
    <name evidence="1" type="ORF">HMPREF1866_00939</name>
</gene>
<dbReference type="PATRIC" id="fig|467210.3.peg.928"/>
<organism evidence="1 2">
    <name type="scientific">Lachnoanaerobaculum saburreum</name>
    <dbReference type="NCBI Taxonomy" id="467210"/>
    <lineage>
        <taxon>Bacteria</taxon>
        <taxon>Bacillati</taxon>
        <taxon>Bacillota</taxon>
        <taxon>Clostridia</taxon>
        <taxon>Lachnospirales</taxon>
        <taxon>Lachnospiraceae</taxon>
        <taxon>Lachnoanaerobaculum</taxon>
    </lineage>
</organism>
<evidence type="ECO:0008006" key="3">
    <source>
        <dbReference type="Google" id="ProtNLM"/>
    </source>
</evidence>
<dbReference type="PROSITE" id="PS51257">
    <property type="entry name" value="PROKAR_LIPOPROTEIN"/>
    <property type="match status" value="1"/>
</dbReference>
<accession>A0A133ZUL1</accession>
<dbReference type="OrthoDB" id="2046044at2"/>
<dbReference type="RefSeq" id="WP_060930813.1">
    <property type="nucleotide sequence ID" value="NZ_KQ959797.1"/>
</dbReference>
<dbReference type="STRING" id="467210.HMPREF1866_00939"/>
<protein>
    <recommendedName>
        <fullName evidence="3">Lipoprotein</fullName>
    </recommendedName>
</protein>
<evidence type="ECO:0000313" key="1">
    <source>
        <dbReference type="EMBL" id="KXB59123.1"/>
    </source>
</evidence>
<evidence type="ECO:0000313" key="2">
    <source>
        <dbReference type="Proteomes" id="UP000070394"/>
    </source>
</evidence>
<proteinExistence type="predicted"/>
<sequence length="174" mass="20391">MKSNIKFLSLFFVLCILITGCMDSSVNKKININNIKSDISGFYKKFSTDYLDEEITVVNKDIIGWDGEVVKYIDTNNKVSRCTVIIYGEDEKSTSEYYFIDGYIYVTTLKEYYTYPIYYSYNRPIDIMYRTFDESVIYDGMIYELVNGEFIKKNIEDIKIPYTSLQEINEATGE</sequence>
<dbReference type="AlphaFoldDB" id="A0A133ZUL1"/>
<dbReference type="Proteomes" id="UP000070394">
    <property type="component" value="Unassembled WGS sequence"/>
</dbReference>
<keyword evidence="2" id="KW-1185">Reference proteome</keyword>
<name>A0A133ZUL1_9FIRM</name>
<comment type="caution">
    <text evidence="1">The sequence shown here is derived from an EMBL/GenBank/DDBJ whole genome shotgun (WGS) entry which is preliminary data.</text>
</comment>